<dbReference type="SUPFAM" id="SSF56574">
    <property type="entry name" value="Serpins"/>
    <property type="match status" value="2"/>
</dbReference>
<feature type="domain" description="Serpin" evidence="10">
    <location>
        <begin position="495"/>
        <end position="851"/>
    </location>
</feature>
<reference evidence="11" key="2">
    <citation type="submission" date="2022-06" db="UniProtKB">
        <authorList>
            <consortium name="EnsemblMetazoa"/>
        </authorList>
    </citation>
    <scope>IDENTIFICATION</scope>
    <source>
        <strain evidence="11">p50T (Dazao)</strain>
    </source>
</reference>
<feature type="signal peptide" evidence="9">
    <location>
        <begin position="1"/>
        <end position="22"/>
    </location>
</feature>
<protein>
    <recommendedName>
        <fullName evidence="10">Serpin domain-containing protein</fullName>
    </recommendedName>
</protein>
<dbReference type="InterPro" id="IPR042178">
    <property type="entry name" value="Serpin_sf_1"/>
</dbReference>
<dbReference type="InterPro" id="IPR000215">
    <property type="entry name" value="Serpin_fam"/>
</dbReference>
<dbReference type="AlphaFoldDB" id="A0A8R2QXL9"/>
<accession>A0A8R2QXL9</accession>
<evidence type="ECO:0000256" key="7">
    <source>
        <dbReference type="ARBA" id="ARBA00023180"/>
    </source>
</evidence>
<evidence type="ECO:0000313" key="12">
    <source>
        <dbReference type="Proteomes" id="UP000005204"/>
    </source>
</evidence>
<keyword evidence="12" id="KW-1185">Reference proteome</keyword>
<evidence type="ECO:0000256" key="3">
    <source>
        <dbReference type="ARBA" id="ARBA00022525"/>
    </source>
</evidence>
<feature type="domain" description="Serpin" evidence="10">
    <location>
        <begin position="86"/>
        <end position="448"/>
    </location>
</feature>
<dbReference type="FunFam" id="2.30.39.10:FF:000030">
    <property type="entry name" value="Serpin 2"/>
    <property type="match status" value="1"/>
</dbReference>
<evidence type="ECO:0000259" key="10">
    <source>
        <dbReference type="SMART" id="SM00093"/>
    </source>
</evidence>
<keyword evidence="6" id="KW-0722">Serine protease inhibitor</keyword>
<dbReference type="Pfam" id="PF00079">
    <property type="entry name" value="Serpin"/>
    <property type="match status" value="2"/>
</dbReference>
<dbReference type="InterPro" id="IPR023795">
    <property type="entry name" value="Serpin_CS"/>
</dbReference>
<feature type="chain" id="PRO_5035766576" description="Serpin domain-containing protein" evidence="9">
    <location>
        <begin position="23"/>
        <end position="873"/>
    </location>
</feature>
<keyword evidence="3" id="KW-0964">Secreted</keyword>
<evidence type="ECO:0000256" key="2">
    <source>
        <dbReference type="ARBA" id="ARBA00009500"/>
    </source>
</evidence>
<evidence type="ECO:0000256" key="8">
    <source>
        <dbReference type="RuleBase" id="RU000411"/>
    </source>
</evidence>
<sequence>MISIVYITFFAAQILLCSSATANIDPNTLRDVFGYGSTYNPIGAVATETYRQVVAVTPYNETLVDPDYWDLDEFHPSAANFDKFDWTLTKRVAAVSGDNFLISPLGLKLALAILTEAATGNTKLELSSVLGFALDRREVRIKFSTIIDSLKKQNPEYVLNLGSRIYIGDYVLPRQRFAAIAEEFYKTEIRGIDFYNPPEASKQINAWVSNITHGKIPDLVDDDDVSGVVAIILNALYFKGSWRHQFPTNATKSAPFFVTPDLQKPVLFMNIKEKFYFTESANFDAKILRMPYRGNKFAMFIIVPNSLTGLSRIMNGLSDLHLEMNNLQERTVDVTMPKFQFDYTSKLESVLKELGIRQAFEETASFPGLARGQLLHQRLRVSKIVQKSGIEVNEIGSIAHSATEIGIVNKFGEDDENDYEVVVNKPFLFFIQDEYTKQLLFTGRVSDPSIVDGDYKVLCSIMRVLICFVVTFASLQTLDCLDTRALYSRLNFFDIDLLKYSAENKHGNVMVSPASIKSTLAMLLEGATGETADEIRSALRLSSVKDDLREQLNLYLKALHSNSTETVLENANAIFVSNKLRLKKDYETNLRYVYFSEAVPVNFGNNGVVAQQINAWVNGKTKGLIPSIVDQAQINAFTEMIVTNALYFKGSWMQAFNPKFTRPACFYNKGVCHNVAMMELQTDIQYAYVDNLRAHAVELPYAGKRYSMILLVPIERDGCAALIRDLPFMSLPQISDLLESTEVQLSLPKFTVDYNEDIIQALKSMRINALFSPSANLSGIFEGTTPYVSNLYHKVHMSVDEQGTVAAAASAAMVVPLINDGVELRVDRPFVFFIRDNKLGLVLFEGKIDEPTEYVEKPINYRVKTSRPFFGIF</sequence>
<dbReference type="GO" id="GO:0005615">
    <property type="term" value="C:extracellular space"/>
    <property type="evidence" value="ECO:0007669"/>
    <property type="project" value="InterPro"/>
</dbReference>
<dbReference type="InterPro" id="IPR023796">
    <property type="entry name" value="Serpin_dom"/>
</dbReference>
<evidence type="ECO:0000256" key="6">
    <source>
        <dbReference type="ARBA" id="ARBA00022900"/>
    </source>
</evidence>
<evidence type="ECO:0000256" key="5">
    <source>
        <dbReference type="ARBA" id="ARBA00022729"/>
    </source>
</evidence>
<keyword evidence="4" id="KW-0646">Protease inhibitor</keyword>
<dbReference type="Gene3D" id="3.30.497.10">
    <property type="entry name" value="Antithrombin, subunit I, domain 2"/>
    <property type="match status" value="2"/>
</dbReference>
<name>A0A8R2QXL9_BOMMO</name>
<keyword evidence="5 9" id="KW-0732">Signal</keyword>
<dbReference type="CDD" id="cd19578">
    <property type="entry name" value="serpinK_insect_SRPN2-like"/>
    <property type="match status" value="1"/>
</dbReference>
<keyword evidence="7" id="KW-0325">Glycoprotein</keyword>
<proteinExistence type="inferred from homology"/>
<dbReference type="PROSITE" id="PS00284">
    <property type="entry name" value="SERPIN"/>
    <property type="match status" value="2"/>
</dbReference>
<dbReference type="InterPro" id="IPR042185">
    <property type="entry name" value="Serpin_sf_2"/>
</dbReference>
<dbReference type="GO" id="GO:0004867">
    <property type="term" value="F:serine-type endopeptidase inhibitor activity"/>
    <property type="evidence" value="ECO:0007669"/>
    <property type="project" value="UniProtKB-KW"/>
</dbReference>
<comment type="subcellular location">
    <subcellularLocation>
        <location evidence="1">Secreted</location>
    </subcellularLocation>
</comment>
<gene>
    <name evidence="11" type="primary">693100</name>
</gene>
<dbReference type="CDD" id="cd19600">
    <property type="entry name" value="serpin11-like_insects"/>
    <property type="match status" value="1"/>
</dbReference>
<evidence type="ECO:0000313" key="11">
    <source>
        <dbReference type="EnsemblMetazoa" id="XP_037867815.1"/>
    </source>
</evidence>
<evidence type="ECO:0000256" key="9">
    <source>
        <dbReference type="SAM" id="SignalP"/>
    </source>
</evidence>
<organism evidence="11 12">
    <name type="scientific">Bombyx mori</name>
    <name type="common">Silk moth</name>
    <dbReference type="NCBI Taxonomy" id="7091"/>
    <lineage>
        <taxon>Eukaryota</taxon>
        <taxon>Metazoa</taxon>
        <taxon>Ecdysozoa</taxon>
        <taxon>Arthropoda</taxon>
        <taxon>Hexapoda</taxon>
        <taxon>Insecta</taxon>
        <taxon>Pterygota</taxon>
        <taxon>Neoptera</taxon>
        <taxon>Endopterygota</taxon>
        <taxon>Lepidoptera</taxon>
        <taxon>Glossata</taxon>
        <taxon>Ditrysia</taxon>
        <taxon>Bombycoidea</taxon>
        <taxon>Bombycidae</taxon>
        <taxon>Bombycinae</taxon>
        <taxon>Bombyx</taxon>
    </lineage>
</organism>
<dbReference type="PANTHER" id="PTHR11461">
    <property type="entry name" value="SERINE PROTEASE INHIBITOR, SERPIN"/>
    <property type="match status" value="1"/>
</dbReference>
<comment type="similarity">
    <text evidence="2 8">Belongs to the serpin family.</text>
</comment>
<reference evidence="12" key="1">
    <citation type="journal article" date="2008" name="Insect Biochem. Mol. Biol.">
        <title>The genome of a lepidopteran model insect, the silkworm Bombyx mori.</title>
        <authorList>
            <consortium name="International Silkworm Genome Consortium"/>
        </authorList>
    </citation>
    <scope>NUCLEOTIDE SEQUENCE [LARGE SCALE GENOMIC DNA]</scope>
    <source>
        <strain evidence="12">p50T</strain>
    </source>
</reference>
<dbReference type="Proteomes" id="UP000005204">
    <property type="component" value="Unassembled WGS sequence"/>
</dbReference>
<dbReference type="Gene3D" id="2.30.39.10">
    <property type="entry name" value="Alpha-1-antitrypsin, domain 1"/>
    <property type="match status" value="2"/>
</dbReference>
<evidence type="ECO:0000256" key="4">
    <source>
        <dbReference type="ARBA" id="ARBA00022690"/>
    </source>
</evidence>
<dbReference type="PANTHER" id="PTHR11461:SF357">
    <property type="entry name" value="SERINE PROTEASE INHIBITOR 27A"/>
    <property type="match status" value="1"/>
</dbReference>
<evidence type="ECO:0000256" key="1">
    <source>
        <dbReference type="ARBA" id="ARBA00004613"/>
    </source>
</evidence>
<dbReference type="SMART" id="SM00093">
    <property type="entry name" value="SERPIN"/>
    <property type="match status" value="2"/>
</dbReference>
<dbReference type="InterPro" id="IPR036186">
    <property type="entry name" value="Serpin_sf"/>
</dbReference>
<dbReference type="EnsemblMetazoa" id="XM_038011887.1">
    <property type="protein sequence ID" value="XP_037867815.1"/>
    <property type="gene ID" value="GeneID_693100"/>
</dbReference>